<evidence type="ECO:0000313" key="3">
    <source>
        <dbReference type="Proteomes" id="UP001175211"/>
    </source>
</evidence>
<sequence>MQRGGRGRARRRDKTGPPTMDNDSDDSALLGIDRVLEGTTNVPKITAVRPLPRPYSTWAYPAPPRHPGRLKFVHPSFFGQVNTNSSCTSLPDPAIVVRQFFIPIPGSPAPYQPLQWLYRPWVLTPPPFSTPWNMVVMSFSFPEPAVAVGPMPIAVWIHGLVCAVACQRPAFQVLSASIICLDDTYT</sequence>
<name>A0AA39JFD9_ARMTA</name>
<evidence type="ECO:0000256" key="1">
    <source>
        <dbReference type="SAM" id="MobiDB-lite"/>
    </source>
</evidence>
<accession>A0AA39JFD9</accession>
<keyword evidence="3" id="KW-1185">Reference proteome</keyword>
<reference evidence="2" key="1">
    <citation type="submission" date="2023-06" db="EMBL/GenBank/DDBJ databases">
        <authorList>
            <consortium name="Lawrence Berkeley National Laboratory"/>
            <person name="Ahrendt S."/>
            <person name="Sahu N."/>
            <person name="Indic B."/>
            <person name="Wong-Bajracharya J."/>
            <person name="Merenyi Z."/>
            <person name="Ke H.-M."/>
            <person name="Monk M."/>
            <person name="Kocsube S."/>
            <person name="Drula E."/>
            <person name="Lipzen A."/>
            <person name="Balint B."/>
            <person name="Henrissat B."/>
            <person name="Andreopoulos B."/>
            <person name="Martin F.M."/>
            <person name="Harder C.B."/>
            <person name="Rigling D."/>
            <person name="Ford K.L."/>
            <person name="Foster G.D."/>
            <person name="Pangilinan J."/>
            <person name="Papanicolaou A."/>
            <person name="Barry K."/>
            <person name="LaButti K."/>
            <person name="Viragh M."/>
            <person name="Koriabine M."/>
            <person name="Yan M."/>
            <person name="Riley R."/>
            <person name="Champramary S."/>
            <person name="Plett K.L."/>
            <person name="Tsai I.J."/>
            <person name="Slot J."/>
            <person name="Sipos G."/>
            <person name="Plett J."/>
            <person name="Nagy L.G."/>
            <person name="Grigoriev I.V."/>
        </authorList>
    </citation>
    <scope>NUCLEOTIDE SEQUENCE</scope>
    <source>
        <strain evidence="2">CCBAS 213</strain>
    </source>
</reference>
<gene>
    <name evidence="2" type="ORF">EV420DRAFT_1084963</name>
</gene>
<dbReference type="RefSeq" id="XP_060324095.1">
    <property type="nucleotide sequence ID" value="XM_060465747.1"/>
</dbReference>
<dbReference type="GeneID" id="85349295"/>
<comment type="caution">
    <text evidence="2">The sequence shown here is derived from an EMBL/GenBank/DDBJ whole genome shotgun (WGS) entry which is preliminary data.</text>
</comment>
<organism evidence="2 3">
    <name type="scientific">Armillaria tabescens</name>
    <name type="common">Ringless honey mushroom</name>
    <name type="synonym">Agaricus tabescens</name>
    <dbReference type="NCBI Taxonomy" id="1929756"/>
    <lineage>
        <taxon>Eukaryota</taxon>
        <taxon>Fungi</taxon>
        <taxon>Dikarya</taxon>
        <taxon>Basidiomycota</taxon>
        <taxon>Agaricomycotina</taxon>
        <taxon>Agaricomycetes</taxon>
        <taxon>Agaricomycetidae</taxon>
        <taxon>Agaricales</taxon>
        <taxon>Marasmiineae</taxon>
        <taxon>Physalacriaceae</taxon>
        <taxon>Desarmillaria</taxon>
    </lineage>
</organism>
<dbReference type="EMBL" id="JAUEPS010000067">
    <property type="protein sequence ID" value="KAK0441756.1"/>
    <property type="molecule type" value="Genomic_DNA"/>
</dbReference>
<protein>
    <submittedName>
        <fullName evidence="2">Uncharacterized protein</fullName>
    </submittedName>
</protein>
<evidence type="ECO:0000313" key="2">
    <source>
        <dbReference type="EMBL" id="KAK0441756.1"/>
    </source>
</evidence>
<feature type="region of interest" description="Disordered" evidence="1">
    <location>
        <begin position="1"/>
        <end position="28"/>
    </location>
</feature>
<feature type="compositionally biased region" description="Basic residues" evidence="1">
    <location>
        <begin position="1"/>
        <end position="13"/>
    </location>
</feature>
<proteinExistence type="predicted"/>
<dbReference type="Proteomes" id="UP001175211">
    <property type="component" value="Unassembled WGS sequence"/>
</dbReference>
<dbReference type="AlphaFoldDB" id="A0AA39JFD9"/>